<evidence type="ECO:0000256" key="1">
    <source>
        <dbReference type="SAM" id="MobiDB-lite"/>
    </source>
</evidence>
<feature type="transmembrane region" description="Helical" evidence="2">
    <location>
        <begin position="426"/>
        <end position="445"/>
    </location>
</feature>
<keyword evidence="4" id="KW-1185">Reference proteome</keyword>
<evidence type="ECO:0000256" key="2">
    <source>
        <dbReference type="SAM" id="Phobius"/>
    </source>
</evidence>
<dbReference type="EMBL" id="CABPSQ010000014">
    <property type="protein sequence ID" value="VVE74399.1"/>
    <property type="molecule type" value="Genomic_DNA"/>
</dbReference>
<name>A0A5E5AL41_9BURK</name>
<dbReference type="PANTHER" id="PTHR34219:SF4">
    <property type="entry name" value="PEPSY DOMAIN-CONTAINING PROTEIN"/>
    <property type="match status" value="1"/>
</dbReference>
<evidence type="ECO:0000313" key="3">
    <source>
        <dbReference type="EMBL" id="VVE74399.1"/>
    </source>
</evidence>
<sequence>MTPEPNIGVKSAKSGVSMGAVKSRQPATPPGRGIRQTMSDLHTWAGLLVGWLLYAMFLTGTVSYFRDELSQWMRPEVPHRQTLPDPAVVAQSVADRLTTLAAGSAQWGITLPTERNPVASVFWRTAPVPTGTANTPRRTFEEATFDPTTGQTLGTLGTRETLGGDFFYRFHFQFHPLPVLWGRWLAGFCAMFMLVAIISGVITHKKIFVDFFTFRWGKGQRSWLDAHNALSVFGLPFHLMITYTGLVTLMAMYMPWGAQTALKTPVERAQLAAQLSAFPAPGKATGQKMPLASIETMVREAQARWGAHDVGRVTVTNAGDAAARVAVTRGDATRVSMSPQYLLFDGATGKVLEVHDGVGAAAETRGVMYALHLGRFSDLQLRWLYFLVSLGGTAMVGTGLVMWTVKRRTRLPDPTRPHFGFHVVERLNIAAIAGLSIAMTAFLWGNRLISLDVIERSAVEVHTFYWVWAATLLYALVRPARRAWIELLWIGAAALALLPALNAVTTSRGLWHSVTTGDRVFAVMDLALWAFAALHAWLAVRTARHRPKTKPSRAALPGKTTSPASGSATVNAPLGEDRA</sequence>
<feature type="transmembrane region" description="Helical" evidence="2">
    <location>
        <begin position="229"/>
        <end position="253"/>
    </location>
</feature>
<keyword evidence="2" id="KW-0472">Membrane</keyword>
<feature type="transmembrane region" description="Helical" evidence="2">
    <location>
        <begin position="383"/>
        <end position="405"/>
    </location>
</feature>
<dbReference type="Proteomes" id="UP000414136">
    <property type="component" value="Unassembled WGS sequence"/>
</dbReference>
<proteinExistence type="predicted"/>
<dbReference type="AlphaFoldDB" id="A0A5E5AL41"/>
<evidence type="ECO:0000313" key="4">
    <source>
        <dbReference type="Proteomes" id="UP000414136"/>
    </source>
</evidence>
<feature type="transmembrane region" description="Helical" evidence="2">
    <location>
        <begin position="184"/>
        <end position="208"/>
    </location>
</feature>
<dbReference type="InterPro" id="IPR005625">
    <property type="entry name" value="PepSY-ass_TM"/>
</dbReference>
<reference evidence="3 4" key="1">
    <citation type="submission" date="2019-08" db="EMBL/GenBank/DDBJ databases">
        <authorList>
            <person name="Peeters C."/>
        </authorList>
    </citation>
    <scope>NUCLEOTIDE SEQUENCE [LARGE SCALE GENOMIC DNA]</scope>
    <source>
        <strain evidence="3 4">LMG 31118</strain>
    </source>
</reference>
<organism evidence="3 4">
    <name type="scientific">Pandoraea captiosa</name>
    <dbReference type="NCBI Taxonomy" id="2508302"/>
    <lineage>
        <taxon>Bacteria</taxon>
        <taxon>Pseudomonadati</taxon>
        <taxon>Pseudomonadota</taxon>
        <taxon>Betaproteobacteria</taxon>
        <taxon>Burkholderiales</taxon>
        <taxon>Burkholderiaceae</taxon>
        <taxon>Pandoraea</taxon>
    </lineage>
</organism>
<feature type="region of interest" description="Disordered" evidence="1">
    <location>
        <begin position="548"/>
        <end position="579"/>
    </location>
</feature>
<protein>
    <submittedName>
        <fullName evidence="3">Peptidase</fullName>
    </submittedName>
</protein>
<dbReference type="RefSeq" id="WP_425495396.1">
    <property type="nucleotide sequence ID" value="NZ_CABPSQ010000014.1"/>
</dbReference>
<dbReference type="PANTHER" id="PTHR34219">
    <property type="entry name" value="IRON-REGULATED INNER MEMBRANE PROTEIN-RELATED"/>
    <property type="match status" value="1"/>
</dbReference>
<dbReference type="Pfam" id="PF03929">
    <property type="entry name" value="PepSY_TM"/>
    <property type="match status" value="1"/>
</dbReference>
<keyword evidence="2" id="KW-1133">Transmembrane helix</keyword>
<gene>
    <name evidence="3" type="ORF">PCA31118_04741</name>
</gene>
<feature type="compositionally biased region" description="Polar residues" evidence="1">
    <location>
        <begin position="559"/>
        <end position="570"/>
    </location>
</feature>
<feature type="transmembrane region" description="Helical" evidence="2">
    <location>
        <begin position="457"/>
        <end position="477"/>
    </location>
</feature>
<feature type="region of interest" description="Disordered" evidence="1">
    <location>
        <begin position="1"/>
        <end position="35"/>
    </location>
</feature>
<feature type="transmembrane region" description="Helical" evidence="2">
    <location>
        <begin position="521"/>
        <end position="540"/>
    </location>
</feature>
<keyword evidence="2" id="KW-0812">Transmembrane</keyword>
<accession>A0A5E5AL41</accession>
<feature type="transmembrane region" description="Helical" evidence="2">
    <location>
        <begin position="484"/>
        <end position="501"/>
    </location>
</feature>
<feature type="transmembrane region" description="Helical" evidence="2">
    <location>
        <begin position="44"/>
        <end position="65"/>
    </location>
</feature>